<keyword evidence="5 14" id="KW-0863">Zinc-finger</keyword>
<keyword evidence="11" id="KW-0511">Multifunctional enzyme</keyword>
<name>A0ABV9PU09_9ACTN</name>
<keyword evidence="8" id="KW-0238">DNA-binding</keyword>
<dbReference type="PANTHER" id="PTHR42697:SF3">
    <property type="entry name" value="ENDONUCLEASE 8 1"/>
    <property type="match status" value="1"/>
</dbReference>
<proteinExistence type="inferred from homology"/>
<dbReference type="SUPFAM" id="SSF46946">
    <property type="entry name" value="S13-like H2TH domain"/>
    <property type="match status" value="1"/>
</dbReference>
<evidence type="ECO:0000259" key="15">
    <source>
        <dbReference type="PROSITE" id="PS51066"/>
    </source>
</evidence>
<evidence type="ECO:0000256" key="13">
    <source>
        <dbReference type="ARBA" id="ARBA00044632"/>
    </source>
</evidence>
<dbReference type="Gene3D" id="1.10.8.50">
    <property type="match status" value="1"/>
</dbReference>
<organism evidence="16 17">
    <name type="scientific">Dietzia aurantiaca</name>
    <dbReference type="NCBI Taxonomy" id="983873"/>
    <lineage>
        <taxon>Bacteria</taxon>
        <taxon>Bacillati</taxon>
        <taxon>Actinomycetota</taxon>
        <taxon>Actinomycetes</taxon>
        <taxon>Mycobacteriales</taxon>
        <taxon>Dietziaceae</taxon>
        <taxon>Dietzia</taxon>
    </lineage>
</organism>
<evidence type="ECO:0000256" key="7">
    <source>
        <dbReference type="ARBA" id="ARBA00022833"/>
    </source>
</evidence>
<dbReference type="RefSeq" id="WP_344989544.1">
    <property type="nucleotide sequence ID" value="NZ_BAABCD010000008.1"/>
</dbReference>
<comment type="similarity">
    <text evidence="1">Belongs to the FPG family.</text>
</comment>
<evidence type="ECO:0000256" key="5">
    <source>
        <dbReference type="ARBA" id="ARBA00022771"/>
    </source>
</evidence>
<evidence type="ECO:0000256" key="10">
    <source>
        <dbReference type="ARBA" id="ARBA00023239"/>
    </source>
</evidence>
<accession>A0ABV9PU09</accession>
<dbReference type="Pfam" id="PF06831">
    <property type="entry name" value="H2TH"/>
    <property type="match status" value="1"/>
</dbReference>
<protein>
    <recommendedName>
        <fullName evidence="2">DNA-(apurinic or apyrimidinic site) lyase</fullName>
        <ecNumber evidence="2">4.2.99.18</ecNumber>
    </recommendedName>
</protein>
<comment type="caution">
    <text evidence="16">The sequence shown here is derived from an EMBL/GenBank/DDBJ whole genome shotgun (WGS) entry which is preliminary data.</text>
</comment>
<dbReference type="PROSITE" id="PS01242">
    <property type="entry name" value="ZF_FPG_1"/>
    <property type="match status" value="1"/>
</dbReference>
<comment type="catalytic activity">
    <reaction evidence="13">
        <text>2'-deoxyribonucleotide-(2'-deoxyribose 5'-phosphate)-2'-deoxyribonucleotide-DNA = a 3'-end 2'-deoxyribonucleotide-(2,3-dehydro-2,3-deoxyribose 5'-phosphate)-DNA + a 5'-end 5'-phospho-2'-deoxyribonucleoside-DNA + H(+)</text>
        <dbReference type="Rhea" id="RHEA:66592"/>
        <dbReference type="Rhea" id="RHEA-COMP:13180"/>
        <dbReference type="Rhea" id="RHEA-COMP:16897"/>
        <dbReference type="Rhea" id="RHEA-COMP:17067"/>
        <dbReference type="ChEBI" id="CHEBI:15378"/>
        <dbReference type="ChEBI" id="CHEBI:136412"/>
        <dbReference type="ChEBI" id="CHEBI:157695"/>
        <dbReference type="ChEBI" id="CHEBI:167181"/>
        <dbReference type="EC" id="4.2.99.18"/>
    </reaction>
</comment>
<keyword evidence="12" id="KW-0326">Glycosidase</keyword>
<evidence type="ECO:0000256" key="3">
    <source>
        <dbReference type="ARBA" id="ARBA00022723"/>
    </source>
</evidence>
<sequence>MPEGHTLHRLARLHTRYFAGGPVRVSSPQGRFVDHVVVDGRYFDHATATGKHLFHHYEGGLAVHIHLGLYGFFDTHLVEDSAEPPAPVGQVRMRVGAVVDYDDDDDDGDVGFPRHVVDLRGPTRCEVIAEAEVDDVRDRLGPDPLDPDADPERAWARIRRSSRPIGALLMDQKVLAGVGNVYRAEVLFRAGIDPFRPGTAMREAEFRAMWDDLVALMAVGVDTGAIHTIRDENNHGDLPRRGADRPRNYVYQRDGWACRVCGAEIALQTMEARTLFWCPGCQAS</sequence>
<dbReference type="InterPro" id="IPR035937">
    <property type="entry name" value="FPG_N"/>
</dbReference>
<dbReference type="InterPro" id="IPR010979">
    <property type="entry name" value="Ribosomal_uS13-like_H2TH"/>
</dbReference>
<keyword evidence="17" id="KW-1185">Reference proteome</keyword>
<dbReference type="InterPro" id="IPR012319">
    <property type="entry name" value="FPG_cat"/>
</dbReference>
<dbReference type="SUPFAM" id="SSF57716">
    <property type="entry name" value="Glucocorticoid receptor-like (DNA-binding domain)"/>
    <property type="match status" value="1"/>
</dbReference>
<evidence type="ECO:0000256" key="6">
    <source>
        <dbReference type="ARBA" id="ARBA00022801"/>
    </source>
</evidence>
<evidence type="ECO:0000256" key="4">
    <source>
        <dbReference type="ARBA" id="ARBA00022763"/>
    </source>
</evidence>
<dbReference type="CDD" id="cd08970">
    <property type="entry name" value="AcNei1_N"/>
    <property type="match status" value="1"/>
</dbReference>
<evidence type="ECO:0000256" key="8">
    <source>
        <dbReference type="ARBA" id="ARBA00023125"/>
    </source>
</evidence>
<evidence type="ECO:0000313" key="17">
    <source>
        <dbReference type="Proteomes" id="UP001595836"/>
    </source>
</evidence>
<dbReference type="EMBL" id="JBHSHP010000023">
    <property type="protein sequence ID" value="MFC4755258.1"/>
    <property type="molecule type" value="Genomic_DNA"/>
</dbReference>
<dbReference type="Proteomes" id="UP001595836">
    <property type="component" value="Unassembled WGS sequence"/>
</dbReference>
<dbReference type="Gene3D" id="3.20.190.10">
    <property type="entry name" value="MutM-like, N-terminal"/>
    <property type="match status" value="1"/>
</dbReference>
<dbReference type="InterPro" id="IPR015887">
    <property type="entry name" value="DNA_glyclase_Znf_dom_DNA_BS"/>
</dbReference>
<dbReference type="Pfam" id="PF01149">
    <property type="entry name" value="Fapy_DNA_glyco"/>
    <property type="match status" value="1"/>
</dbReference>
<dbReference type="InterPro" id="IPR015886">
    <property type="entry name" value="H2TH_FPG"/>
</dbReference>
<dbReference type="PANTHER" id="PTHR42697">
    <property type="entry name" value="ENDONUCLEASE 8"/>
    <property type="match status" value="1"/>
</dbReference>
<keyword evidence="9" id="KW-0234">DNA repair</keyword>
<gene>
    <name evidence="16" type="ORF">ACFO7U_10760</name>
</gene>
<evidence type="ECO:0000313" key="16">
    <source>
        <dbReference type="EMBL" id="MFC4755258.1"/>
    </source>
</evidence>
<dbReference type="SMART" id="SM01232">
    <property type="entry name" value="H2TH"/>
    <property type="match status" value="1"/>
</dbReference>
<keyword evidence="10" id="KW-0456">Lyase</keyword>
<evidence type="ECO:0000256" key="14">
    <source>
        <dbReference type="PROSITE-ProRule" id="PRU00391"/>
    </source>
</evidence>
<feature type="domain" description="FPG-type" evidence="15">
    <location>
        <begin position="249"/>
        <end position="283"/>
    </location>
</feature>
<reference evidence="17" key="1">
    <citation type="journal article" date="2019" name="Int. J. Syst. Evol. Microbiol.">
        <title>The Global Catalogue of Microorganisms (GCM) 10K type strain sequencing project: providing services to taxonomists for standard genome sequencing and annotation.</title>
        <authorList>
            <consortium name="The Broad Institute Genomics Platform"/>
            <consortium name="The Broad Institute Genome Sequencing Center for Infectious Disease"/>
            <person name="Wu L."/>
            <person name="Ma J."/>
        </authorList>
    </citation>
    <scope>NUCLEOTIDE SEQUENCE [LARGE SCALE GENOMIC DNA]</scope>
    <source>
        <strain evidence="17">JCM 11882</strain>
    </source>
</reference>
<keyword evidence="3" id="KW-0479">Metal-binding</keyword>
<evidence type="ECO:0000256" key="11">
    <source>
        <dbReference type="ARBA" id="ARBA00023268"/>
    </source>
</evidence>
<evidence type="ECO:0000256" key="12">
    <source>
        <dbReference type="ARBA" id="ARBA00023295"/>
    </source>
</evidence>
<keyword evidence="4" id="KW-0227">DNA damage</keyword>
<keyword evidence="7" id="KW-0862">Zinc</keyword>
<dbReference type="SMART" id="SM00898">
    <property type="entry name" value="Fapy_DNA_glyco"/>
    <property type="match status" value="1"/>
</dbReference>
<dbReference type="PROSITE" id="PS51066">
    <property type="entry name" value="ZF_FPG_2"/>
    <property type="match status" value="1"/>
</dbReference>
<dbReference type="InterPro" id="IPR000214">
    <property type="entry name" value="Znf_DNA_glyclase/AP_lyase"/>
</dbReference>
<dbReference type="SUPFAM" id="SSF81624">
    <property type="entry name" value="N-terminal domain of MutM-like DNA repair proteins"/>
    <property type="match status" value="1"/>
</dbReference>
<evidence type="ECO:0000256" key="2">
    <source>
        <dbReference type="ARBA" id="ARBA00012720"/>
    </source>
</evidence>
<dbReference type="EC" id="4.2.99.18" evidence="2"/>
<keyword evidence="6" id="KW-0378">Hydrolase</keyword>
<evidence type="ECO:0000256" key="1">
    <source>
        <dbReference type="ARBA" id="ARBA00009409"/>
    </source>
</evidence>
<evidence type="ECO:0000256" key="9">
    <source>
        <dbReference type="ARBA" id="ARBA00023204"/>
    </source>
</evidence>